<organism evidence="2 3">
    <name type="scientific">Chondrus crispus</name>
    <name type="common">Carrageen Irish moss</name>
    <name type="synonym">Polymorpha crispa</name>
    <dbReference type="NCBI Taxonomy" id="2769"/>
    <lineage>
        <taxon>Eukaryota</taxon>
        <taxon>Rhodophyta</taxon>
        <taxon>Florideophyceae</taxon>
        <taxon>Rhodymeniophycidae</taxon>
        <taxon>Gigartinales</taxon>
        <taxon>Gigartinaceae</taxon>
        <taxon>Chondrus</taxon>
    </lineage>
</organism>
<reference evidence="3" key="1">
    <citation type="journal article" date="2013" name="Proc. Natl. Acad. Sci. U.S.A.">
        <title>Genome structure and metabolic features in the red seaweed Chondrus crispus shed light on evolution of the Archaeplastida.</title>
        <authorList>
            <person name="Collen J."/>
            <person name="Porcel B."/>
            <person name="Carre W."/>
            <person name="Ball S.G."/>
            <person name="Chaparro C."/>
            <person name="Tonon T."/>
            <person name="Barbeyron T."/>
            <person name="Michel G."/>
            <person name="Noel B."/>
            <person name="Valentin K."/>
            <person name="Elias M."/>
            <person name="Artiguenave F."/>
            <person name="Arun A."/>
            <person name="Aury J.M."/>
            <person name="Barbosa-Neto J.F."/>
            <person name="Bothwell J.H."/>
            <person name="Bouget F.Y."/>
            <person name="Brillet L."/>
            <person name="Cabello-Hurtado F."/>
            <person name="Capella-Gutierrez S."/>
            <person name="Charrier B."/>
            <person name="Cladiere L."/>
            <person name="Cock J.M."/>
            <person name="Coelho S.M."/>
            <person name="Colleoni C."/>
            <person name="Czjzek M."/>
            <person name="Da Silva C."/>
            <person name="Delage L."/>
            <person name="Denoeud F."/>
            <person name="Deschamps P."/>
            <person name="Dittami S.M."/>
            <person name="Gabaldon T."/>
            <person name="Gachon C.M."/>
            <person name="Groisillier A."/>
            <person name="Herve C."/>
            <person name="Jabbari K."/>
            <person name="Katinka M."/>
            <person name="Kloareg B."/>
            <person name="Kowalczyk N."/>
            <person name="Labadie K."/>
            <person name="Leblanc C."/>
            <person name="Lopez P.J."/>
            <person name="McLachlan D.H."/>
            <person name="Meslet-Cladiere L."/>
            <person name="Moustafa A."/>
            <person name="Nehr Z."/>
            <person name="Nyvall Collen P."/>
            <person name="Panaud O."/>
            <person name="Partensky F."/>
            <person name="Poulain J."/>
            <person name="Rensing S.A."/>
            <person name="Rousvoal S."/>
            <person name="Samson G."/>
            <person name="Symeonidi A."/>
            <person name="Weissenbach J."/>
            <person name="Zambounis A."/>
            <person name="Wincker P."/>
            <person name="Boyen C."/>
        </authorList>
    </citation>
    <scope>NUCLEOTIDE SEQUENCE [LARGE SCALE GENOMIC DNA]</scope>
    <source>
        <strain evidence="3">cv. Stackhouse</strain>
    </source>
</reference>
<evidence type="ECO:0000313" key="2">
    <source>
        <dbReference type="EMBL" id="CDF37699.1"/>
    </source>
</evidence>
<proteinExistence type="predicted"/>
<name>R7QHZ1_CHOCR</name>
<dbReference type="EMBL" id="HG001863">
    <property type="protein sequence ID" value="CDF37699.1"/>
    <property type="molecule type" value="Genomic_DNA"/>
</dbReference>
<sequence length="279" mass="31211">MALVRHRAVPHPARPRQPLLCLPRLQQSQQPRQQLSLRLPSLDQQDVPPLLARARIRQPQHIRNTRSVPSPRARVACPSPETRPRPPLRPRPARSASGWTAAPRAARRRPRPGPPALRAAPRPRASGPPPPRPPTGSQAQTVLAQCDSLLSSSSRRRRTSLAAVEPIIRRSTAAAGAYVLSGIALLAVAWGARAVREQGGQRRQSVFVHGGGEREGVQTEWRGRRSRDGFRVSVRLRLRVRYEGEYECEYKDAMVSTRGMYFIWFSPVGHFFPKHQTAK</sequence>
<dbReference type="Gramene" id="CDF37699">
    <property type="protein sequence ID" value="CDF37699"/>
    <property type="gene ID" value="CHC_T00005948001"/>
</dbReference>
<dbReference type="GeneID" id="17325287"/>
<dbReference type="RefSeq" id="XP_005717570.1">
    <property type="nucleotide sequence ID" value="XM_005717513.1"/>
</dbReference>
<dbReference type="PhylomeDB" id="R7QHZ1"/>
<feature type="compositionally biased region" description="Low complexity" evidence="1">
    <location>
        <begin position="93"/>
        <end position="104"/>
    </location>
</feature>
<evidence type="ECO:0000256" key="1">
    <source>
        <dbReference type="SAM" id="MobiDB-lite"/>
    </source>
</evidence>
<feature type="compositionally biased region" description="Low complexity" evidence="1">
    <location>
        <begin position="116"/>
        <end position="125"/>
    </location>
</feature>
<keyword evidence="3" id="KW-1185">Reference proteome</keyword>
<protein>
    <submittedName>
        <fullName evidence="2">Uncharacterized protein</fullName>
    </submittedName>
</protein>
<feature type="compositionally biased region" description="Basic residues" evidence="1">
    <location>
        <begin position="54"/>
        <end position="64"/>
    </location>
</feature>
<gene>
    <name evidence="2" type="ORF">CHC_T00005948001</name>
</gene>
<dbReference type="Proteomes" id="UP000012073">
    <property type="component" value="Unassembled WGS sequence"/>
</dbReference>
<dbReference type="KEGG" id="ccp:CHC_T00005948001"/>
<dbReference type="AlphaFoldDB" id="R7QHZ1"/>
<evidence type="ECO:0000313" key="3">
    <source>
        <dbReference type="Proteomes" id="UP000012073"/>
    </source>
</evidence>
<feature type="region of interest" description="Disordered" evidence="1">
    <location>
        <begin position="53"/>
        <end position="141"/>
    </location>
</feature>
<accession>R7QHZ1</accession>